<keyword evidence="5" id="KW-0479">Metal-binding</keyword>
<evidence type="ECO:0000256" key="8">
    <source>
        <dbReference type="ARBA" id="ARBA00023211"/>
    </source>
</evidence>
<evidence type="ECO:0000256" key="6">
    <source>
        <dbReference type="ARBA" id="ARBA00022801"/>
    </source>
</evidence>
<comment type="similarity">
    <text evidence="3">Belongs to the Nudix hydrolase family. DCP2 subfamily.</text>
</comment>
<dbReference type="GO" id="GO:0030145">
    <property type="term" value="F:manganese ion binding"/>
    <property type="evidence" value="ECO:0007669"/>
    <property type="project" value="InterPro"/>
</dbReference>
<dbReference type="InterPro" id="IPR000086">
    <property type="entry name" value="NUDIX_hydrolase_dom"/>
</dbReference>
<evidence type="ECO:0000256" key="4">
    <source>
        <dbReference type="ARBA" id="ARBA00022490"/>
    </source>
</evidence>
<dbReference type="CDD" id="cd03672">
    <property type="entry name" value="NUDIX_Dcp2p_Nudt20"/>
    <property type="match status" value="1"/>
</dbReference>
<dbReference type="PROSITE" id="PS00893">
    <property type="entry name" value="NUDIX_BOX"/>
    <property type="match status" value="1"/>
</dbReference>
<gene>
    <name evidence="10" type="ORF">cubi_02945</name>
</gene>
<name>A0A1J4MJF8_9CRYT</name>
<dbReference type="Gene3D" id="3.90.79.10">
    <property type="entry name" value="Nucleoside Triphosphate Pyrophosphohydrolase"/>
    <property type="match status" value="1"/>
</dbReference>
<dbReference type="Proteomes" id="UP000186176">
    <property type="component" value="Unassembled WGS sequence"/>
</dbReference>
<dbReference type="OrthoDB" id="18996at2759"/>
<dbReference type="Pfam" id="PF00293">
    <property type="entry name" value="NUDIX"/>
    <property type="match status" value="1"/>
</dbReference>
<evidence type="ECO:0000256" key="3">
    <source>
        <dbReference type="ARBA" id="ARBA00005279"/>
    </source>
</evidence>
<reference evidence="10 11" key="1">
    <citation type="submission" date="2016-10" db="EMBL/GenBank/DDBJ databases">
        <title>Reductive evolution of mitochondrial metabolism and differential evolution of invasion-related proteins in Cryptosporidium.</title>
        <authorList>
            <person name="Liu S."/>
            <person name="Roellig D.M."/>
            <person name="Guo Y."/>
            <person name="Li N."/>
            <person name="Frace M.A."/>
            <person name="Tang K."/>
            <person name="Zhang L."/>
            <person name="Feng Y."/>
            <person name="Xiao L."/>
        </authorList>
    </citation>
    <scope>NUCLEOTIDE SEQUENCE [LARGE SCALE GENOMIC DNA]</scope>
    <source>
        <strain evidence="10">39726</strain>
    </source>
</reference>
<dbReference type="GO" id="GO:0000184">
    <property type="term" value="P:nuclear-transcribed mRNA catabolic process, nonsense-mediated decay"/>
    <property type="evidence" value="ECO:0007669"/>
    <property type="project" value="InterPro"/>
</dbReference>
<evidence type="ECO:0000256" key="7">
    <source>
        <dbReference type="ARBA" id="ARBA00022884"/>
    </source>
</evidence>
<keyword evidence="6" id="KW-0378">Hydrolase</keyword>
<accession>A0A1J4MJF8</accession>
<dbReference type="Pfam" id="PF05026">
    <property type="entry name" value="DCP2"/>
    <property type="match status" value="1"/>
</dbReference>
<dbReference type="InterPro" id="IPR020084">
    <property type="entry name" value="NUDIX_hydrolase_CS"/>
</dbReference>
<dbReference type="InterPro" id="IPR015797">
    <property type="entry name" value="NUDIX_hydrolase-like_dom_sf"/>
</dbReference>
<dbReference type="GO" id="GO:0005737">
    <property type="term" value="C:cytoplasm"/>
    <property type="evidence" value="ECO:0007669"/>
    <property type="project" value="UniProtKB-SubCell"/>
</dbReference>
<evidence type="ECO:0000259" key="9">
    <source>
        <dbReference type="PROSITE" id="PS51462"/>
    </source>
</evidence>
<dbReference type="GO" id="GO:0000290">
    <property type="term" value="P:deadenylation-dependent decapping of nuclear-transcribed mRNA"/>
    <property type="evidence" value="ECO:0007669"/>
    <property type="project" value="InterPro"/>
</dbReference>
<comment type="subcellular location">
    <subcellularLocation>
        <location evidence="2">Cytoplasm</location>
    </subcellularLocation>
</comment>
<dbReference type="SUPFAM" id="SSF140586">
    <property type="entry name" value="Dcp2 domain-like"/>
    <property type="match status" value="1"/>
</dbReference>
<protein>
    <submittedName>
        <fullName evidence="10">NUDIX domain-containing protein</fullName>
    </submittedName>
</protein>
<dbReference type="InterPro" id="IPR007722">
    <property type="entry name" value="DCP2_BoxA"/>
</dbReference>
<dbReference type="GeneID" id="39979735"/>
<dbReference type="AlphaFoldDB" id="A0A1J4MJF8"/>
<dbReference type="GO" id="GO:0003723">
    <property type="term" value="F:RNA binding"/>
    <property type="evidence" value="ECO:0007669"/>
    <property type="project" value="UniProtKB-KW"/>
</dbReference>
<keyword evidence="8" id="KW-0464">Manganese</keyword>
<dbReference type="GO" id="GO:0140933">
    <property type="term" value="F:5'-(N(7)-methylguanosine 5'-triphospho)-[mRNA] hydrolase activity"/>
    <property type="evidence" value="ECO:0007669"/>
    <property type="project" value="InterPro"/>
</dbReference>
<evidence type="ECO:0000256" key="5">
    <source>
        <dbReference type="ARBA" id="ARBA00022723"/>
    </source>
</evidence>
<evidence type="ECO:0000256" key="1">
    <source>
        <dbReference type="ARBA" id="ARBA00001936"/>
    </source>
</evidence>
<dbReference type="SMART" id="SM01125">
    <property type="entry name" value="DCP2"/>
    <property type="match status" value="1"/>
</dbReference>
<evidence type="ECO:0000256" key="2">
    <source>
        <dbReference type="ARBA" id="ARBA00004496"/>
    </source>
</evidence>
<evidence type="ECO:0000313" key="10">
    <source>
        <dbReference type="EMBL" id="OII74143.1"/>
    </source>
</evidence>
<dbReference type="Gene3D" id="1.10.10.1050">
    <property type="entry name" value="Dcp2, box A domain"/>
    <property type="match status" value="1"/>
</dbReference>
<evidence type="ECO:0000313" key="11">
    <source>
        <dbReference type="Proteomes" id="UP000186176"/>
    </source>
</evidence>
<dbReference type="PROSITE" id="PS51462">
    <property type="entry name" value="NUDIX"/>
    <property type="match status" value="1"/>
</dbReference>
<dbReference type="FunFam" id="3.90.79.10:FF:000003">
    <property type="entry name" value="M7GpppN-mRNA hydrolase isoform 2"/>
    <property type="match status" value="1"/>
</dbReference>
<organism evidence="10 11">
    <name type="scientific">Cryptosporidium ubiquitum</name>
    <dbReference type="NCBI Taxonomy" id="857276"/>
    <lineage>
        <taxon>Eukaryota</taxon>
        <taxon>Sar</taxon>
        <taxon>Alveolata</taxon>
        <taxon>Apicomplexa</taxon>
        <taxon>Conoidasida</taxon>
        <taxon>Coccidia</taxon>
        <taxon>Eucoccidiorida</taxon>
        <taxon>Eimeriorina</taxon>
        <taxon>Cryptosporidiidae</taxon>
        <taxon>Cryptosporidium</taxon>
    </lineage>
</organism>
<feature type="domain" description="Nudix hydrolase" evidence="9">
    <location>
        <begin position="320"/>
        <end position="447"/>
    </location>
</feature>
<dbReference type="InterPro" id="IPR044099">
    <property type="entry name" value="Dcp2_NUDIX"/>
</dbReference>
<dbReference type="PANTHER" id="PTHR23114">
    <property type="entry name" value="M7GPPPN-MRNA HYDROLASE"/>
    <property type="match status" value="1"/>
</dbReference>
<dbReference type="SUPFAM" id="SSF55811">
    <property type="entry name" value="Nudix"/>
    <property type="match status" value="1"/>
</dbReference>
<proteinExistence type="inferred from homology"/>
<dbReference type="RefSeq" id="XP_028875363.1">
    <property type="nucleotide sequence ID" value="XM_029019956.1"/>
</dbReference>
<dbReference type="VEuPathDB" id="CryptoDB:cubi_02945"/>
<keyword evidence="7" id="KW-0694">RNA-binding</keyword>
<dbReference type="EMBL" id="LRBP01000013">
    <property type="protein sequence ID" value="OII74143.1"/>
    <property type="molecule type" value="Genomic_DNA"/>
</dbReference>
<dbReference type="PANTHER" id="PTHR23114:SF17">
    <property type="entry name" value="M7GPPPN-MRNA HYDROLASE"/>
    <property type="match status" value="1"/>
</dbReference>
<sequence>MDRLIESLSHVVIENGSLGSINYLHSRNENGVKDNTHSFESEESIVMKNKYNQISNSKNDNLVRSSIYNNDLSHIYSHQISDCFVKSDSETDNSRHKIRDSFEASGGFRETLGANILKRFIIDCDGSRNPSGPTANLLTESVLDNFEQSVQLDEKKTASDIAMKYSPEDIILSKVRGIFMTRYSRDSITQEQINTFKPNTKKKNKVNGPMERLISNFDMEAAYKDMEAAFSEAIDDCYARFFTNLPVNLLEDAIHLYFQIQAAYWWYEDMWYDKYSHVLPKLSLRVFGQFVAEDCPILRHFVSSPEEHDKFLLNWKRYCKTIPLRGVILINREFTKCVLVKPWNGNRFMFPRGKMDEMEEDSLCAIREAYEELGIDVTKHLNDSIYIEKQVEEQTIKLFLIPGIDENTPLEPKKRKEISEIRWFNFTSLPNWNVSNSIKHRKPRNSDNFVHNDSNMHLISNDCVSCVDKQDVHNSEDEDLIESNERVHENLQSINEKPDSSQFFRVSHFMRNLRGWIEVLKKIPLYNPSNPDGIIPNLPKNLNPAVIRRLQNADLGGPPLSNLPLFVRVKCNINERKGQTSSTSQIFSQNSKKKSKQYISDAIKDKRTFGTKAGSGWDVESMFALNEQKFGVKSTFSLDEYTIPLPKIKQKK</sequence>
<keyword evidence="11" id="KW-1185">Reference proteome</keyword>
<comment type="caution">
    <text evidence="10">The sequence shown here is derived from an EMBL/GenBank/DDBJ whole genome shotgun (WGS) entry which is preliminary data.</text>
</comment>
<keyword evidence="4" id="KW-0963">Cytoplasm</keyword>
<dbReference type="InterPro" id="IPR036189">
    <property type="entry name" value="DCP2_BoxA_sf"/>
</dbReference>
<comment type="cofactor">
    <cofactor evidence="1">
        <name>Mn(2+)</name>
        <dbReference type="ChEBI" id="CHEBI:29035"/>
    </cofactor>
</comment>